<sequence length="85" mass="9625">MHNAPAKGGRGKERERNMKKHSDEEDRPDSKEEKRERERERAQSHPFGFKPMQGGIGGKSPVLQQRQTVQFSPGDAVVAHQMSNT</sequence>
<gene>
    <name evidence="1" type="ORF">BO95DRAFT_443949</name>
</gene>
<reference evidence="1" key="1">
    <citation type="submission" date="2018-02" db="EMBL/GenBank/DDBJ databases">
        <title>The genomes of Aspergillus section Nigri reveals drivers in fungal speciation.</title>
        <authorList>
            <consortium name="DOE Joint Genome Institute"/>
            <person name="Vesth T.C."/>
            <person name="Nybo J."/>
            <person name="Theobald S."/>
            <person name="Brandl J."/>
            <person name="Frisvad J.C."/>
            <person name="Nielsen K.F."/>
            <person name="Lyhne E.K."/>
            <person name="Kogle M.E."/>
            <person name="Kuo A."/>
            <person name="Riley R."/>
            <person name="Clum A."/>
            <person name="Nolan M."/>
            <person name="Lipzen A."/>
            <person name="Salamov A."/>
            <person name="Henrissat B."/>
            <person name="Wiebenga A."/>
            <person name="De vries R.P."/>
            <person name="Grigoriev I.V."/>
            <person name="Mortensen U.H."/>
            <person name="Andersen M.R."/>
            <person name="Baker S.E."/>
        </authorList>
    </citation>
    <scope>NUCLEOTIDE SEQUENCE</scope>
    <source>
        <strain evidence="1">CBS 621.78</strain>
    </source>
</reference>
<proteinExistence type="predicted"/>
<protein>
    <submittedName>
        <fullName evidence="1">Uncharacterized protein</fullName>
    </submittedName>
</protein>
<name>A0ACD1G683_9EURO</name>
<dbReference type="EMBL" id="KZ825351">
    <property type="protein sequence ID" value="RAH44751.1"/>
    <property type="molecule type" value="Genomic_DNA"/>
</dbReference>
<keyword evidence="2" id="KW-1185">Reference proteome</keyword>
<organism evidence="1 2">
    <name type="scientific">Aspergillus brunneoviolaceus CBS 621.78</name>
    <dbReference type="NCBI Taxonomy" id="1450534"/>
    <lineage>
        <taxon>Eukaryota</taxon>
        <taxon>Fungi</taxon>
        <taxon>Dikarya</taxon>
        <taxon>Ascomycota</taxon>
        <taxon>Pezizomycotina</taxon>
        <taxon>Eurotiomycetes</taxon>
        <taxon>Eurotiomycetidae</taxon>
        <taxon>Eurotiales</taxon>
        <taxon>Aspergillaceae</taxon>
        <taxon>Aspergillus</taxon>
        <taxon>Aspergillus subgen. Circumdati</taxon>
    </lineage>
</organism>
<evidence type="ECO:0000313" key="1">
    <source>
        <dbReference type="EMBL" id="RAH44751.1"/>
    </source>
</evidence>
<dbReference type="Proteomes" id="UP000249057">
    <property type="component" value="Unassembled WGS sequence"/>
</dbReference>
<accession>A0ACD1G683</accession>
<evidence type="ECO:0000313" key="2">
    <source>
        <dbReference type="Proteomes" id="UP000249057"/>
    </source>
</evidence>